<feature type="region of interest" description="Disordered" evidence="1">
    <location>
        <begin position="1"/>
        <end position="43"/>
    </location>
</feature>
<dbReference type="Proteomes" id="UP000732380">
    <property type="component" value="Unassembled WGS sequence"/>
</dbReference>
<dbReference type="EMBL" id="SRQM01000196">
    <property type="protein sequence ID" value="KAG6115963.1"/>
    <property type="molecule type" value="Genomic_DNA"/>
</dbReference>
<reference evidence="2 3" key="1">
    <citation type="journal article" date="2020" name="bioRxiv">
        <title>Whole genome comparisons of ergot fungi reveals the divergence and evolution of species within the genus Claviceps are the result of varying mechanisms driving genome evolution and host range expansion.</title>
        <authorList>
            <person name="Wyka S.A."/>
            <person name="Mondo S.J."/>
            <person name="Liu M."/>
            <person name="Dettman J."/>
            <person name="Nalam V."/>
            <person name="Broders K.D."/>
        </authorList>
    </citation>
    <scope>NUCLEOTIDE SEQUENCE [LARGE SCALE GENOMIC DNA]</scope>
    <source>
        <strain evidence="2 3">LM576</strain>
    </source>
</reference>
<gene>
    <name evidence="2" type="ORF">E4U13_002220</name>
</gene>
<protein>
    <submittedName>
        <fullName evidence="2">Uncharacterized protein</fullName>
    </submittedName>
</protein>
<proteinExistence type="predicted"/>
<evidence type="ECO:0000313" key="2">
    <source>
        <dbReference type="EMBL" id="KAG6115963.1"/>
    </source>
</evidence>
<keyword evidence="3" id="KW-1185">Reference proteome</keyword>
<name>A0A9P7Q022_9HYPO</name>
<organism evidence="2 3">
    <name type="scientific">Claviceps humidiphila</name>
    <dbReference type="NCBI Taxonomy" id="1294629"/>
    <lineage>
        <taxon>Eukaryota</taxon>
        <taxon>Fungi</taxon>
        <taxon>Dikarya</taxon>
        <taxon>Ascomycota</taxon>
        <taxon>Pezizomycotina</taxon>
        <taxon>Sordariomycetes</taxon>
        <taxon>Hypocreomycetidae</taxon>
        <taxon>Hypocreales</taxon>
        <taxon>Clavicipitaceae</taxon>
        <taxon>Claviceps</taxon>
    </lineage>
</organism>
<feature type="compositionally biased region" description="Low complexity" evidence="1">
    <location>
        <begin position="28"/>
        <end position="40"/>
    </location>
</feature>
<evidence type="ECO:0000313" key="3">
    <source>
        <dbReference type="Proteomes" id="UP000732380"/>
    </source>
</evidence>
<sequence>MADQKEPSKHDRKNSLTKLAHRIRHPHSSSSQPGTSSAAAQYEQDPGVHVEYEVIISSQSHTKAESADYVKYKVEAKYHSRTQFVRMALIERQIYRESQPAREVAWAEAAAARPNPPGSFPGLGALETLGPLANEYCARFFPLVCSEEEWNHILECYPDDRDELLALGRKS</sequence>
<evidence type="ECO:0000256" key="1">
    <source>
        <dbReference type="SAM" id="MobiDB-lite"/>
    </source>
</evidence>
<comment type="caution">
    <text evidence="2">The sequence shown here is derived from an EMBL/GenBank/DDBJ whole genome shotgun (WGS) entry which is preliminary data.</text>
</comment>
<accession>A0A9P7Q022</accession>
<dbReference type="AlphaFoldDB" id="A0A9P7Q022"/>